<dbReference type="EMBL" id="VTES01000001">
    <property type="protein sequence ID" value="TYS66356.1"/>
    <property type="molecule type" value="Genomic_DNA"/>
</dbReference>
<feature type="compositionally biased region" description="Basic and acidic residues" evidence="1">
    <location>
        <begin position="20"/>
        <end position="39"/>
    </location>
</feature>
<organism evidence="2 3">
    <name type="scientific">Bacillus infantis</name>
    <dbReference type="NCBI Taxonomy" id="324767"/>
    <lineage>
        <taxon>Bacteria</taxon>
        <taxon>Bacillati</taxon>
        <taxon>Bacillota</taxon>
        <taxon>Bacilli</taxon>
        <taxon>Bacillales</taxon>
        <taxon>Bacillaceae</taxon>
        <taxon>Bacillus</taxon>
    </lineage>
</organism>
<feature type="region of interest" description="Disordered" evidence="1">
    <location>
        <begin position="1"/>
        <end position="39"/>
    </location>
</feature>
<evidence type="ECO:0000256" key="1">
    <source>
        <dbReference type="SAM" id="MobiDB-lite"/>
    </source>
</evidence>
<gene>
    <name evidence="2" type="ORF">FZD47_02395</name>
</gene>
<proteinExistence type="predicted"/>
<evidence type="ECO:0000313" key="2">
    <source>
        <dbReference type="EMBL" id="TYS66356.1"/>
    </source>
</evidence>
<evidence type="ECO:0000313" key="3">
    <source>
        <dbReference type="Proteomes" id="UP000323732"/>
    </source>
</evidence>
<sequence>MGFRHDMKNAPPQQRAIVNQRDKEDRRREEERKQSKAEKERIDCIVNPRVADYESVTFVRDNRHLFELRVSGSAIANGPAKLNRATIHEWLCETGRSYIDQVKDYEIVMISSYDVQNRKLVTEWKSLRRIIVEASE</sequence>
<reference evidence="2 3" key="1">
    <citation type="submission" date="2019-08" db="EMBL/GenBank/DDBJ databases">
        <title>Bacillus genomes from the desert of Cuatro Cienegas, Coahuila.</title>
        <authorList>
            <person name="Olmedo-Alvarez G."/>
        </authorList>
    </citation>
    <scope>NUCLEOTIDE SEQUENCE [LARGE SCALE GENOMIC DNA]</scope>
    <source>
        <strain evidence="2 3">CH37_1T</strain>
    </source>
</reference>
<comment type="caution">
    <text evidence="2">The sequence shown here is derived from an EMBL/GenBank/DDBJ whole genome shotgun (WGS) entry which is preliminary data.</text>
</comment>
<dbReference type="Proteomes" id="UP000323732">
    <property type="component" value="Unassembled WGS sequence"/>
</dbReference>
<accession>A0A5D4SWV7</accession>
<dbReference type="RefSeq" id="WP_148949058.1">
    <property type="nucleotide sequence ID" value="NZ_VTES01000001.1"/>
</dbReference>
<name>A0A5D4SWV7_9BACI</name>
<protein>
    <submittedName>
        <fullName evidence="2">Uncharacterized protein</fullName>
    </submittedName>
</protein>
<dbReference type="AlphaFoldDB" id="A0A5D4SWV7"/>